<dbReference type="InterPro" id="IPR008965">
    <property type="entry name" value="CBM2/CBM3_carb-bd_dom_sf"/>
</dbReference>
<feature type="region of interest" description="Disordered" evidence="8">
    <location>
        <begin position="782"/>
        <end position="805"/>
    </location>
</feature>
<protein>
    <recommendedName>
        <fullName evidence="2">cellulase</fullName>
        <ecNumber evidence="2">3.2.1.4</ecNumber>
    </recommendedName>
</protein>
<dbReference type="Proteomes" id="UP000331127">
    <property type="component" value="Unassembled WGS sequence"/>
</dbReference>
<dbReference type="PROSITE" id="PS50853">
    <property type="entry name" value="FN3"/>
    <property type="match status" value="3"/>
</dbReference>
<name>A0A5M3X378_9ACTN</name>
<reference evidence="11 12" key="1">
    <citation type="submission" date="2019-10" db="EMBL/GenBank/DDBJ databases">
        <title>Whole genome shotgun sequence of Acrocarpospora macrocephala NBRC 16266.</title>
        <authorList>
            <person name="Ichikawa N."/>
            <person name="Kimura A."/>
            <person name="Kitahashi Y."/>
            <person name="Komaki H."/>
            <person name="Oguchi A."/>
        </authorList>
    </citation>
    <scope>NUCLEOTIDE SEQUENCE [LARGE SCALE GENOMIC DNA]</scope>
    <source>
        <strain evidence="11 12">NBRC 16266</strain>
    </source>
</reference>
<dbReference type="EC" id="3.2.1.4" evidence="2"/>
<dbReference type="GO" id="GO:0008810">
    <property type="term" value="F:cellulase activity"/>
    <property type="evidence" value="ECO:0007669"/>
    <property type="project" value="UniProtKB-EC"/>
</dbReference>
<keyword evidence="3" id="KW-0378">Hydrolase</keyword>
<dbReference type="Gene3D" id="3.20.20.80">
    <property type="entry name" value="Glycosidases"/>
    <property type="match status" value="1"/>
</dbReference>
<keyword evidence="4" id="KW-0136">Cellulose degradation</keyword>
<dbReference type="InterPro" id="IPR036116">
    <property type="entry name" value="FN3_sf"/>
</dbReference>
<keyword evidence="6" id="KW-0326">Glycosidase</keyword>
<dbReference type="Pfam" id="PF00150">
    <property type="entry name" value="Cellulase"/>
    <property type="match status" value="1"/>
</dbReference>
<dbReference type="Pfam" id="PF00041">
    <property type="entry name" value="fn3"/>
    <property type="match status" value="3"/>
</dbReference>
<dbReference type="InterPro" id="IPR018087">
    <property type="entry name" value="Glyco_hydro_5_CS"/>
</dbReference>
<keyword evidence="7" id="KW-0624">Polysaccharide degradation</keyword>
<dbReference type="PROSITE" id="PS51173">
    <property type="entry name" value="CBM2"/>
    <property type="match status" value="1"/>
</dbReference>
<dbReference type="InterPro" id="IPR012291">
    <property type="entry name" value="CBM2_carb-bd_dom_sf"/>
</dbReference>
<dbReference type="AlphaFoldDB" id="A0A5M3X378"/>
<feature type="region of interest" description="Disordered" evidence="8">
    <location>
        <begin position="384"/>
        <end position="415"/>
    </location>
</feature>
<feature type="domain" description="Fibronectin type-III" evidence="9">
    <location>
        <begin position="603"/>
        <end position="700"/>
    </location>
</feature>
<evidence type="ECO:0000256" key="1">
    <source>
        <dbReference type="ARBA" id="ARBA00000966"/>
    </source>
</evidence>
<evidence type="ECO:0000259" key="10">
    <source>
        <dbReference type="PROSITE" id="PS51173"/>
    </source>
</evidence>
<feature type="domain" description="CBM2" evidence="10">
    <location>
        <begin position="698"/>
        <end position="805"/>
    </location>
</feature>
<dbReference type="Gene3D" id="2.60.40.290">
    <property type="match status" value="1"/>
</dbReference>
<comment type="caution">
    <text evidence="11">The sequence shown here is derived from an EMBL/GenBank/DDBJ whole genome shotgun (WGS) entry which is preliminary data.</text>
</comment>
<evidence type="ECO:0000256" key="8">
    <source>
        <dbReference type="SAM" id="MobiDB-lite"/>
    </source>
</evidence>
<dbReference type="InterPro" id="IPR003961">
    <property type="entry name" value="FN3_dom"/>
</dbReference>
<dbReference type="EMBL" id="BLAE01000077">
    <property type="protein sequence ID" value="GES15490.1"/>
    <property type="molecule type" value="Genomic_DNA"/>
</dbReference>
<evidence type="ECO:0000313" key="11">
    <source>
        <dbReference type="EMBL" id="GES15490.1"/>
    </source>
</evidence>
<sequence>MLVATSSPANAAGTGTGYLHTSGNKIVDATGATVRITGINWFGMETDNKTFHGLWASVTWKSQIDHMAQLGYNTIRVPYSDDALKAGAVATGINDFTNPDLIGLSPLQILDRVIEYAGTKGMRIILDRHRPTAAGQSALWYTSAVPESTWIANWRMLAQRYAGNTTVIGADLHNEPHAEGTNPNATGSCWGCGVEARDWRLAAERAGNAILAVQPNWLIFVEGVSCPSGGLSNVWDNDPSNDEDCGWWGGNLTKAGEFPVRLNVANRLVYSPHEYATSVFNQSWFSDPTYPANMPAIWDKYFGYIHKQNIAPIMMGEFGSTLASNVDRIWLTELMRYTGTGVNGMSFTYWSWNPNSGDTGGIVMDDWVTVQTAKQNILQPYLIAPVPPGSSPNPTDTTPPSTPAGLAASGTTSTGTQLAWTASTDTGGSGLAGYDILRAPGNSGGTFTVVGDSTTASFAATGLTAGTTYRFQVRARDGAGNQSAVSNTVTVTTTAATDTTPPSTPAGLAASGTTSTGTQLAWTASTDTGGSGLAGYDILRAPGASGGTFAVIGDSTTASFAATGLTAGTTYRFQVRARDGAGNQSAVSNTVTVTTTAATDTTPPSTPAGLAASGTTSTGTQLAWTASTDTGGSGLAGYDILRAPGASGGTFAVVGISTTASFAATGLTAGTTYRFQVRARDGAGNQSAVSNTITVTTTGTVTGGCSVAATTQSAWQNGYVIQPINVTNTGTSGITGWTVTFTLPAGHTITGFWNAVITVSGQTVTAKNTSSNGTLASSGTTNFGFQASRPNNDSTLPSAYTCTSP</sequence>
<evidence type="ECO:0000313" key="12">
    <source>
        <dbReference type="Proteomes" id="UP000331127"/>
    </source>
</evidence>
<dbReference type="GO" id="GO:0030245">
    <property type="term" value="P:cellulose catabolic process"/>
    <property type="evidence" value="ECO:0007669"/>
    <property type="project" value="UniProtKB-KW"/>
</dbReference>
<gene>
    <name evidence="11" type="ORF">Amac_090870</name>
</gene>
<dbReference type="SMART" id="SM00060">
    <property type="entry name" value="FN3"/>
    <property type="match status" value="3"/>
</dbReference>
<feature type="region of interest" description="Disordered" evidence="8">
    <location>
        <begin position="597"/>
        <end position="616"/>
    </location>
</feature>
<evidence type="ECO:0000256" key="6">
    <source>
        <dbReference type="ARBA" id="ARBA00023295"/>
    </source>
</evidence>
<comment type="catalytic activity">
    <reaction evidence="1">
        <text>Endohydrolysis of (1-&gt;4)-beta-D-glucosidic linkages in cellulose, lichenin and cereal beta-D-glucans.</text>
        <dbReference type="EC" id="3.2.1.4"/>
    </reaction>
</comment>
<feature type="domain" description="Fibronectin type-III" evidence="9">
    <location>
        <begin position="501"/>
        <end position="598"/>
    </location>
</feature>
<dbReference type="InterPro" id="IPR001919">
    <property type="entry name" value="CBD2"/>
</dbReference>
<dbReference type="PANTHER" id="PTHR35923">
    <property type="entry name" value="MAJOR EXTRACELLULAR ENDOGLUCANASE"/>
    <property type="match status" value="1"/>
</dbReference>
<evidence type="ECO:0000259" key="9">
    <source>
        <dbReference type="PROSITE" id="PS50853"/>
    </source>
</evidence>
<dbReference type="SUPFAM" id="SSF49384">
    <property type="entry name" value="Carbohydrate-binding domain"/>
    <property type="match status" value="1"/>
</dbReference>
<dbReference type="CDD" id="cd00063">
    <property type="entry name" value="FN3"/>
    <property type="match status" value="3"/>
</dbReference>
<dbReference type="Pfam" id="PF00553">
    <property type="entry name" value="CBM_2"/>
    <property type="match status" value="1"/>
</dbReference>
<dbReference type="SMART" id="SM00637">
    <property type="entry name" value="CBD_II"/>
    <property type="match status" value="1"/>
</dbReference>
<evidence type="ECO:0000256" key="7">
    <source>
        <dbReference type="ARBA" id="ARBA00023326"/>
    </source>
</evidence>
<dbReference type="SUPFAM" id="SSF51445">
    <property type="entry name" value="(Trans)glycosidases"/>
    <property type="match status" value="1"/>
</dbReference>
<feature type="region of interest" description="Disordered" evidence="8">
    <location>
        <begin position="495"/>
        <end position="514"/>
    </location>
</feature>
<evidence type="ECO:0000256" key="4">
    <source>
        <dbReference type="ARBA" id="ARBA00023001"/>
    </source>
</evidence>
<dbReference type="PANTHER" id="PTHR35923:SF2">
    <property type="entry name" value="ENDOGLUCANASE"/>
    <property type="match status" value="1"/>
</dbReference>
<keyword evidence="5" id="KW-0119">Carbohydrate metabolism</keyword>
<dbReference type="Gene3D" id="2.60.40.10">
    <property type="entry name" value="Immunoglobulins"/>
    <property type="match status" value="3"/>
</dbReference>
<evidence type="ECO:0000256" key="2">
    <source>
        <dbReference type="ARBA" id="ARBA00012601"/>
    </source>
</evidence>
<dbReference type="InterPro" id="IPR017853">
    <property type="entry name" value="GH"/>
</dbReference>
<dbReference type="SUPFAM" id="SSF49265">
    <property type="entry name" value="Fibronectin type III"/>
    <property type="match status" value="2"/>
</dbReference>
<evidence type="ECO:0000256" key="5">
    <source>
        <dbReference type="ARBA" id="ARBA00023277"/>
    </source>
</evidence>
<dbReference type="InterPro" id="IPR013783">
    <property type="entry name" value="Ig-like_fold"/>
</dbReference>
<organism evidence="11 12">
    <name type="scientific">Acrocarpospora macrocephala</name>
    <dbReference type="NCBI Taxonomy" id="150177"/>
    <lineage>
        <taxon>Bacteria</taxon>
        <taxon>Bacillati</taxon>
        <taxon>Actinomycetota</taxon>
        <taxon>Actinomycetes</taxon>
        <taxon>Streptosporangiales</taxon>
        <taxon>Streptosporangiaceae</taxon>
        <taxon>Acrocarpospora</taxon>
    </lineage>
</organism>
<feature type="domain" description="Fibronectin type-III" evidence="9">
    <location>
        <begin position="399"/>
        <end position="496"/>
    </location>
</feature>
<dbReference type="GO" id="GO:0030247">
    <property type="term" value="F:polysaccharide binding"/>
    <property type="evidence" value="ECO:0007669"/>
    <property type="project" value="UniProtKB-UniRule"/>
</dbReference>
<dbReference type="PROSITE" id="PS00659">
    <property type="entry name" value="GLYCOSYL_HYDROL_F5"/>
    <property type="match status" value="1"/>
</dbReference>
<accession>A0A5M3X378</accession>
<evidence type="ECO:0000256" key="3">
    <source>
        <dbReference type="ARBA" id="ARBA00022801"/>
    </source>
</evidence>
<proteinExistence type="predicted"/>
<keyword evidence="12" id="KW-1185">Reference proteome</keyword>
<dbReference type="InterPro" id="IPR001547">
    <property type="entry name" value="Glyco_hydro_5"/>
</dbReference>
<feature type="compositionally biased region" description="Low complexity" evidence="8">
    <location>
        <begin position="392"/>
        <end position="415"/>
    </location>
</feature>